<feature type="transmembrane region" description="Helical" evidence="11">
    <location>
        <begin position="171"/>
        <end position="190"/>
    </location>
</feature>
<feature type="transmembrane region" description="Helical" evidence="11">
    <location>
        <begin position="274"/>
        <end position="292"/>
    </location>
</feature>
<evidence type="ECO:0000256" key="11">
    <source>
        <dbReference type="SAM" id="Phobius"/>
    </source>
</evidence>
<feature type="region of interest" description="Disordered" evidence="10">
    <location>
        <begin position="1"/>
        <end position="21"/>
    </location>
</feature>
<feature type="compositionally biased region" description="Polar residues" evidence="10">
    <location>
        <begin position="1"/>
        <end position="16"/>
    </location>
</feature>
<evidence type="ECO:0000256" key="1">
    <source>
        <dbReference type="ARBA" id="ARBA00002838"/>
    </source>
</evidence>
<dbReference type="EMBL" id="CAJNOR010003532">
    <property type="protein sequence ID" value="CAF1423105.1"/>
    <property type="molecule type" value="Genomic_DNA"/>
</dbReference>
<dbReference type="GO" id="GO:0006614">
    <property type="term" value="P:SRP-dependent cotranslational protein targeting to membrane"/>
    <property type="evidence" value="ECO:0007669"/>
    <property type="project" value="InterPro"/>
</dbReference>
<evidence type="ECO:0000256" key="6">
    <source>
        <dbReference type="ARBA" id="ARBA00022824"/>
    </source>
</evidence>
<organism evidence="12 13">
    <name type="scientific">Adineta ricciae</name>
    <name type="common">Rotifer</name>
    <dbReference type="NCBI Taxonomy" id="249248"/>
    <lineage>
        <taxon>Eukaryota</taxon>
        <taxon>Metazoa</taxon>
        <taxon>Spiralia</taxon>
        <taxon>Gnathifera</taxon>
        <taxon>Rotifera</taxon>
        <taxon>Eurotatoria</taxon>
        <taxon>Bdelloidea</taxon>
        <taxon>Adinetida</taxon>
        <taxon>Adinetidae</taxon>
        <taxon>Adineta</taxon>
    </lineage>
</organism>
<protein>
    <recommendedName>
        <fullName evidence="4">Translocon-associated protein subunit gamma</fullName>
    </recommendedName>
    <alternativeName>
        <fullName evidence="9">Signal sequence receptor subunit gamma</fullName>
    </alternativeName>
</protein>
<keyword evidence="7 11" id="KW-1133">Transmembrane helix</keyword>
<reference evidence="12" key="1">
    <citation type="submission" date="2021-02" db="EMBL/GenBank/DDBJ databases">
        <authorList>
            <person name="Nowell W R."/>
        </authorList>
    </citation>
    <scope>NUCLEOTIDE SEQUENCE</scope>
</reference>
<evidence type="ECO:0000256" key="9">
    <source>
        <dbReference type="ARBA" id="ARBA00030917"/>
    </source>
</evidence>
<accession>A0A815MNQ2</accession>
<comment type="caution">
    <text evidence="12">The sequence shown here is derived from an EMBL/GenBank/DDBJ whole genome shotgun (WGS) entry which is preliminary data.</text>
</comment>
<proteinExistence type="inferred from homology"/>
<sequence length="296" mass="33921">MNPNQPFTSQTNENGMSRSQSFDFSASQQSIQISNVIQCDPARLANFLGHCSQVNNKSNQKLETIYENLPAPQQIMSSNFQWNQSKEQQLFDNKIASIRGSVSSWNFSFQLTKGIMSNQRSTAQDEDLLLQNFSRNVTTKSYALFFGNAAVVSAIPLWLFWRIHQMDITSYFIHFIIGTAISTYFLNLAYQNMKFILKHKIAQKREEAVNREISKLFASDKSANKKDKDERVLTRKNEVADFEATTFSIFYNNSFYLVCLIVLSFFVFKNFSPTVNYLFSVGLSTAIVFLFSTGEK</sequence>
<evidence type="ECO:0000256" key="5">
    <source>
        <dbReference type="ARBA" id="ARBA00022692"/>
    </source>
</evidence>
<comment type="similarity">
    <text evidence="3">Belongs to the TRAP-gamma family.</text>
</comment>
<comment type="function">
    <text evidence="1">TRAP proteins are part of a complex whose function is to bind calcium to the ER membrane and thereby regulate the retention of ER resident proteins.</text>
</comment>
<keyword evidence="13" id="KW-1185">Reference proteome</keyword>
<feature type="transmembrane region" description="Helical" evidence="11">
    <location>
        <begin position="142"/>
        <end position="159"/>
    </location>
</feature>
<evidence type="ECO:0000256" key="7">
    <source>
        <dbReference type="ARBA" id="ARBA00022989"/>
    </source>
</evidence>
<dbReference type="PANTHER" id="PTHR13399">
    <property type="entry name" value="TRANSLOCON-ASSOCIATED PROTEIN TRAP , GAMMA SUBUNIT"/>
    <property type="match status" value="1"/>
</dbReference>
<comment type="subcellular location">
    <subcellularLocation>
        <location evidence="2">Endoplasmic reticulum membrane</location>
        <topology evidence="2">Multi-pass membrane protein</topology>
    </subcellularLocation>
</comment>
<evidence type="ECO:0000256" key="8">
    <source>
        <dbReference type="ARBA" id="ARBA00023136"/>
    </source>
</evidence>
<evidence type="ECO:0000256" key="10">
    <source>
        <dbReference type="SAM" id="MobiDB-lite"/>
    </source>
</evidence>
<dbReference type="Proteomes" id="UP000663828">
    <property type="component" value="Unassembled WGS sequence"/>
</dbReference>
<dbReference type="AlphaFoldDB" id="A0A815MNQ2"/>
<keyword evidence="6" id="KW-0256">Endoplasmic reticulum</keyword>
<evidence type="ECO:0000256" key="3">
    <source>
        <dbReference type="ARBA" id="ARBA00007990"/>
    </source>
</evidence>
<keyword evidence="8 11" id="KW-0472">Membrane</keyword>
<evidence type="ECO:0000313" key="12">
    <source>
        <dbReference type="EMBL" id="CAF1423105.1"/>
    </source>
</evidence>
<dbReference type="GO" id="GO:0005789">
    <property type="term" value="C:endoplasmic reticulum membrane"/>
    <property type="evidence" value="ECO:0007669"/>
    <property type="project" value="UniProtKB-SubCell"/>
</dbReference>
<feature type="transmembrane region" description="Helical" evidence="11">
    <location>
        <begin position="249"/>
        <end position="268"/>
    </location>
</feature>
<evidence type="ECO:0000256" key="4">
    <source>
        <dbReference type="ARBA" id="ARBA00022231"/>
    </source>
</evidence>
<dbReference type="PANTHER" id="PTHR13399:SF2">
    <property type="entry name" value="TRANSLOCON-ASSOCIATED PROTEIN SUBUNIT GAMMA"/>
    <property type="match status" value="1"/>
</dbReference>
<evidence type="ECO:0000256" key="2">
    <source>
        <dbReference type="ARBA" id="ARBA00004477"/>
    </source>
</evidence>
<gene>
    <name evidence="12" type="ORF">XAT740_LOCUS35336</name>
</gene>
<evidence type="ECO:0000313" key="13">
    <source>
        <dbReference type="Proteomes" id="UP000663828"/>
    </source>
</evidence>
<dbReference type="Pfam" id="PF07074">
    <property type="entry name" value="TRAP-gamma"/>
    <property type="match status" value="1"/>
</dbReference>
<name>A0A815MNQ2_ADIRI</name>
<keyword evidence="5 11" id="KW-0812">Transmembrane</keyword>
<dbReference type="InterPro" id="IPR009779">
    <property type="entry name" value="SSR3"/>
</dbReference>